<dbReference type="InterPro" id="IPR000527">
    <property type="entry name" value="Flag_Lring"/>
</dbReference>
<evidence type="ECO:0000256" key="6">
    <source>
        <dbReference type="ARBA" id="ARBA00023237"/>
    </source>
</evidence>
<evidence type="ECO:0000313" key="8">
    <source>
        <dbReference type="EMBL" id="GAF91551.1"/>
    </source>
</evidence>
<evidence type="ECO:0000256" key="1">
    <source>
        <dbReference type="ARBA" id="ARBA00004365"/>
    </source>
</evidence>
<keyword evidence="4 7" id="KW-0472">Membrane</keyword>
<keyword evidence="3" id="KW-0732">Signal</keyword>
<comment type="subcellular location">
    <subcellularLocation>
        <location evidence="1">Bacterial flagellum</location>
    </subcellularLocation>
    <subcellularLocation>
        <location evidence="2">Cell outer membrane</location>
    </subcellularLocation>
</comment>
<organism evidence="8">
    <name type="scientific">marine sediment metagenome</name>
    <dbReference type="NCBI Taxonomy" id="412755"/>
    <lineage>
        <taxon>unclassified sequences</taxon>
        <taxon>metagenomes</taxon>
        <taxon>ecological metagenomes</taxon>
    </lineage>
</organism>
<reference evidence="8" key="1">
    <citation type="journal article" date="2014" name="Front. Microbiol.">
        <title>High frequency of phylogenetically diverse reductive dehalogenase-homologous genes in deep subseafloor sedimentary metagenomes.</title>
        <authorList>
            <person name="Kawai M."/>
            <person name="Futagami T."/>
            <person name="Toyoda A."/>
            <person name="Takaki Y."/>
            <person name="Nishi S."/>
            <person name="Hori S."/>
            <person name="Arai W."/>
            <person name="Tsubouchi T."/>
            <person name="Morono Y."/>
            <person name="Uchiyama I."/>
            <person name="Ito T."/>
            <person name="Fujiyama A."/>
            <person name="Inagaki F."/>
            <person name="Takami H."/>
        </authorList>
    </citation>
    <scope>NUCLEOTIDE SEQUENCE</scope>
    <source>
        <strain evidence="8">Expedition CK06-06</strain>
    </source>
</reference>
<dbReference type="Pfam" id="PF02107">
    <property type="entry name" value="FlgH"/>
    <property type="match status" value="1"/>
</dbReference>
<dbReference type="GO" id="GO:0003774">
    <property type="term" value="F:cytoskeletal motor activity"/>
    <property type="evidence" value="ECO:0007669"/>
    <property type="project" value="InterPro"/>
</dbReference>
<feature type="transmembrane region" description="Helical" evidence="7">
    <location>
        <begin position="186"/>
        <end position="208"/>
    </location>
</feature>
<dbReference type="AlphaFoldDB" id="X0TWJ6"/>
<comment type="caution">
    <text evidence="8">The sequence shown here is derived from an EMBL/GenBank/DDBJ whole genome shotgun (WGS) entry which is preliminary data.</text>
</comment>
<keyword evidence="7" id="KW-1133">Transmembrane helix</keyword>
<evidence type="ECO:0008006" key="9">
    <source>
        <dbReference type="Google" id="ProtNLM"/>
    </source>
</evidence>
<gene>
    <name evidence="8" type="ORF">S01H1_19066</name>
</gene>
<dbReference type="PRINTS" id="PR01008">
    <property type="entry name" value="FLGLRINGFLGH"/>
</dbReference>
<sequence length="213" mass="23011">MQRFTTALIFLIAGNLVYGQEVPFSLYADRKARRVGDMVTVLVSETANASRQSQVQKAGNNMVDASGKVEGNLLQFLPLFGLQSNLKTNSNSKEGTAQKDLLTGRISAVITEVTDNGLFKITGSKVININGERNLMTIKGTIRSRDIRSDNTLFSYHVANARVYYSKAGVSGKLVQRGTFERMANIIMGGAGLALIGYIGGISALTIIRSLSL</sequence>
<proteinExistence type="predicted"/>
<keyword evidence="6" id="KW-0998">Cell outer membrane</keyword>
<keyword evidence="7" id="KW-0812">Transmembrane</keyword>
<dbReference type="GO" id="GO:0071973">
    <property type="term" value="P:bacterial-type flagellum-dependent cell motility"/>
    <property type="evidence" value="ECO:0007669"/>
    <property type="project" value="InterPro"/>
</dbReference>
<keyword evidence="5" id="KW-0975">Bacterial flagellum</keyword>
<evidence type="ECO:0000256" key="7">
    <source>
        <dbReference type="SAM" id="Phobius"/>
    </source>
</evidence>
<dbReference type="PANTHER" id="PTHR34933:SF1">
    <property type="entry name" value="FLAGELLAR L-RING PROTEIN"/>
    <property type="match status" value="1"/>
</dbReference>
<dbReference type="PANTHER" id="PTHR34933">
    <property type="entry name" value="FLAGELLAR L-RING PROTEIN"/>
    <property type="match status" value="1"/>
</dbReference>
<protein>
    <recommendedName>
        <fullName evidence="9">Flagellar basal body L-ring protein FlgH</fullName>
    </recommendedName>
</protein>
<evidence type="ECO:0000256" key="2">
    <source>
        <dbReference type="ARBA" id="ARBA00004442"/>
    </source>
</evidence>
<evidence type="ECO:0000256" key="5">
    <source>
        <dbReference type="ARBA" id="ARBA00023143"/>
    </source>
</evidence>
<name>X0TWJ6_9ZZZZ</name>
<evidence type="ECO:0000256" key="3">
    <source>
        <dbReference type="ARBA" id="ARBA00022729"/>
    </source>
</evidence>
<evidence type="ECO:0000256" key="4">
    <source>
        <dbReference type="ARBA" id="ARBA00023136"/>
    </source>
</evidence>
<dbReference type="EMBL" id="BARS01010259">
    <property type="protein sequence ID" value="GAF91551.1"/>
    <property type="molecule type" value="Genomic_DNA"/>
</dbReference>
<dbReference type="GO" id="GO:0009279">
    <property type="term" value="C:cell outer membrane"/>
    <property type="evidence" value="ECO:0007669"/>
    <property type="project" value="UniProtKB-SubCell"/>
</dbReference>
<dbReference type="GO" id="GO:0009427">
    <property type="term" value="C:bacterial-type flagellum basal body, distal rod, L ring"/>
    <property type="evidence" value="ECO:0007669"/>
    <property type="project" value="InterPro"/>
</dbReference>
<accession>X0TWJ6</accession>